<feature type="region of interest" description="Disordered" evidence="1">
    <location>
        <begin position="1"/>
        <end position="45"/>
    </location>
</feature>
<reference evidence="2 3" key="1">
    <citation type="submission" date="2016-07" db="EMBL/GenBank/DDBJ databases">
        <title>Pervasive Adenine N6-methylation of Active Genes in Fungi.</title>
        <authorList>
            <consortium name="DOE Joint Genome Institute"/>
            <person name="Mondo S.J."/>
            <person name="Dannebaum R.O."/>
            <person name="Kuo R.C."/>
            <person name="Labutti K."/>
            <person name="Haridas S."/>
            <person name="Kuo A."/>
            <person name="Salamov A."/>
            <person name="Ahrendt S.R."/>
            <person name="Lipzen A."/>
            <person name="Sullivan W."/>
            <person name="Andreopoulos W.B."/>
            <person name="Clum A."/>
            <person name="Lindquist E."/>
            <person name="Daum C."/>
            <person name="Ramamoorthy G.K."/>
            <person name="Gryganskyi A."/>
            <person name="Culley D."/>
            <person name="Magnuson J.K."/>
            <person name="James T.Y."/>
            <person name="O'Malley M.A."/>
            <person name="Stajich J.E."/>
            <person name="Spatafora J.W."/>
            <person name="Visel A."/>
            <person name="Grigoriev I.V."/>
        </authorList>
    </citation>
    <scope>NUCLEOTIDE SEQUENCE [LARGE SCALE GENOMIC DNA]</scope>
    <source>
        <strain evidence="2 3">NRRL 3116</strain>
    </source>
</reference>
<gene>
    <name evidence="2" type="ORF">BCR41DRAFT_363718</name>
</gene>
<accession>A0A1Y2G7D7</accession>
<evidence type="ECO:0000313" key="3">
    <source>
        <dbReference type="Proteomes" id="UP000193648"/>
    </source>
</evidence>
<dbReference type="GeneID" id="33567773"/>
<dbReference type="Proteomes" id="UP000193648">
    <property type="component" value="Unassembled WGS sequence"/>
</dbReference>
<keyword evidence="3" id="KW-1185">Reference proteome</keyword>
<feature type="compositionally biased region" description="Polar residues" evidence="1">
    <location>
        <begin position="26"/>
        <end position="44"/>
    </location>
</feature>
<feature type="compositionally biased region" description="Polar residues" evidence="1">
    <location>
        <begin position="1"/>
        <end position="15"/>
    </location>
</feature>
<evidence type="ECO:0000313" key="2">
    <source>
        <dbReference type="EMBL" id="ORY99774.1"/>
    </source>
</evidence>
<proteinExistence type="predicted"/>
<dbReference type="AlphaFoldDB" id="A0A1Y2G7D7"/>
<dbReference type="InParanoid" id="A0A1Y2G7D7"/>
<sequence length="238" mass="26937">MASTTAATRRQTNTLNHHKPFDLRTTGGSTSSKSYRGTPQQNPHLEQIPQFIDADESMSSSMRTKGQTSPNSLAYSRYPESEEDDLIQLTNDLNSLKIRISKCTRAQTYQQGLNVDATIERVDLLTPLCLVCSKNIKIDNRFSSGNVEGTQHYCENHNPNRLCHGTNKDGTPCRKSTPNRELIKGGVEWYCFQHNPANDHLQCLGRVVKGKRCEIRCSKSEIRLGNKPYCNKHFSQYK</sequence>
<protein>
    <submittedName>
        <fullName evidence="2">Uncharacterized protein</fullName>
    </submittedName>
</protein>
<name>A0A1Y2G7D7_9FUNG</name>
<comment type="caution">
    <text evidence="2">The sequence shown here is derived from an EMBL/GenBank/DDBJ whole genome shotgun (WGS) entry which is preliminary data.</text>
</comment>
<organism evidence="2 3">
    <name type="scientific">Lobosporangium transversale</name>
    <dbReference type="NCBI Taxonomy" id="64571"/>
    <lineage>
        <taxon>Eukaryota</taxon>
        <taxon>Fungi</taxon>
        <taxon>Fungi incertae sedis</taxon>
        <taxon>Mucoromycota</taxon>
        <taxon>Mortierellomycotina</taxon>
        <taxon>Mortierellomycetes</taxon>
        <taxon>Mortierellales</taxon>
        <taxon>Mortierellaceae</taxon>
        <taxon>Lobosporangium</taxon>
    </lineage>
</organism>
<dbReference type="RefSeq" id="XP_021876008.1">
    <property type="nucleotide sequence ID" value="XM_022025930.1"/>
</dbReference>
<dbReference type="EMBL" id="MCFF01000065">
    <property type="protein sequence ID" value="ORY99774.1"/>
    <property type="molecule type" value="Genomic_DNA"/>
</dbReference>
<dbReference type="OrthoDB" id="2384579at2759"/>
<evidence type="ECO:0000256" key="1">
    <source>
        <dbReference type="SAM" id="MobiDB-lite"/>
    </source>
</evidence>